<protein>
    <submittedName>
        <fullName evidence="3">Polymer-forming cytoskeletal protein</fullName>
    </submittedName>
</protein>
<proteinExistence type="inferred from homology"/>
<dbReference type="Pfam" id="PF04519">
    <property type="entry name" value="Bactofilin"/>
    <property type="match status" value="1"/>
</dbReference>
<name>A0A9E2W405_9BACT</name>
<dbReference type="EMBL" id="JAHSPG010000003">
    <property type="protein sequence ID" value="MBV4356868.1"/>
    <property type="molecule type" value="Genomic_DNA"/>
</dbReference>
<dbReference type="RefSeq" id="WP_217790504.1">
    <property type="nucleotide sequence ID" value="NZ_JAHSPG010000003.1"/>
</dbReference>
<reference evidence="3" key="1">
    <citation type="submission" date="2021-06" db="EMBL/GenBank/DDBJ databases">
        <authorList>
            <person name="Huq M.A."/>
        </authorList>
    </citation>
    <scope>NUCLEOTIDE SEQUENCE</scope>
    <source>
        <strain evidence="3">MAH-26</strain>
    </source>
</reference>
<accession>A0A9E2W405</accession>
<comment type="caution">
    <text evidence="3">The sequence shown here is derived from an EMBL/GenBank/DDBJ whole genome shotgun (WGS) entry which is preliminary data.</text>
</comment>
<organism evidence="3 4">
    <name type="scientific">Pinibacter aurantiacus</name>
    <dbReference type="NCBI Taxonomy" id="2851599"/>
    <lineage>
        <taxon>Bacteria</taxon>
        <taxon>Pseudomonadati</taxon>
        <taxon>Bacteroidota</taxon>
        <taxon>Chitinophagia</taxon>
        <taxon>Chitinophagales</taxon>
        <taxon>Chitinophagaceae</taxon>
        <taxon>Pinibacter</taxon>
    </lineage>
</organism>
<feature type="region of interest" description="Disordered" evidence="2">
    <location>
        <begin position="1"/>
        <end position="30"/>
    </location>
</feature>
<feature type="compositionally biased region" description="Polar residues" evidence="2">
    <location>
        <begin position="1"/>
        <end position="10"/>
    </location>
</feature>
<evidence type="ECO:0000313" key="3">
    <source>
        <dbReference type="EMBL" id="MBV4356868.1"/>
    </source>
</evidence>
<dbReference type="Proteomes" id="UP000812270">
    <property type="component" value="Unassembled WGS sequence"/>
</dbReference>
<evidence type="ECO:0000256" key="1">
    <source>
        <dbReference type="ARBA" id="ARBA00044755"/>
    </source>
</evidence>
<dbReference type="PANTHER" id="PTHR35024">
    <property type="entry name" value="HYPOTHETICAL CYTOSOLIC PROTEIN"/>
    <property type="match status" value="1"/>
</dbReference>
<dbReference type="PANTHER" id="PTHR35024:SF4">
    <property type="entry name" value="POLYMER-FORMING CYTOSKELETAL PROTEIN"/>
    <property type="match status" value="1"/>
</dbReference>
<comment type="similarity">
    <text evidence="1">Belongs to the bactofilin family.</text>
</comment>
<evidence type="ECO:0000313" key="4">
    <source>
        <dbReference type="Proteomes" id="UP000812270"/>
    </source>
</evidence>
<keyword evidence="4" id="KW-1185">Reference proteome</keyword>
<dbReference type="AlphaFoldDB" id="A0A9E2W405"/>
<dbReference type="InterPro" id="IPR007607">
    <property type="entry name" value="BacA/B"/>
</dbReference>
<evidence type="ECO:0000256" key="2">
    <source>
        <dbReference type="SAM" id="MobiDB-lite"/>
    </source>
</evidence>
<sequence>MFKNKSNSDFSPAEVASPNSTSLVGAGTTVKGDLTSNSNMRIDGTIIGNINSTAKVIIGPNGKVEGDIIAQQADVVGKITGNVTVKELLQLKDNSIVNGNIAAGKLQVEPNASFNGNCHMIPAGTVQMTEPEVEQEADAVLSSGKKERLAMVK</sequence>
<gene>
    <name evidence="3" type="ORF">KTO63_06925</name>
</gene>